<gene>
    <name evidence="1" type="ORF">CBW42_00980</name>
</gene>
<dbReference type="NCBIfam" id="TIGR00099">
    <property type="entry name" value="Cof-subfamily"/>
    <property type="match status" value="1"/>
</dbReference>
<name>A0A252F7S8_9FIRM</name>
<dbReference type="PANTHER" id="PTHR10000">
    <property type="entry name" value="PHOSPHOSERINE PHOSPHATASE"/>
    <property type="match status" value="1"/>
</dbReference>
<organism evidence="1 2">
    <name type="scientific">Butyricicoccus porcorum</name>
    <dbReference type="NCBI Taxonomy" id="1945634"/>
    <lineage>
        <taxon>Bacteria</taxon>
        <taxon>Bacillati</taxon>
        <taxon>Bacillota</taxon>
        <taxon>Clostridia</taxon>
        <taxon>Eubacteriales</taxon>
        <taxon>Butyricicoccaceae</taxon>
        <taxon>Butyricicoccus</taxon>
    </lineage>
</organism>
<dbReference type="GO" id="GO:0016791">
    <property type="term" value="F:phosphatase activity"/>
    <property type="evidence" value="ECO:0007669"/>
    <property type="project" value="TreeGrafter"/>
</dbReference>
<dbReference type="InterPro" id="IPR000150">
    <property type="entry name" value="Cof"/>
</dbReference>
<dbReference type="EMBL" id="NHOC01000001">
    <property type="protein sequence ID" value="OUM21829.1"/>
    <property type="molecule type" value="Genomic_DNA"/>
</dbReference>
<dbReference type="SUPFAM" id="SSF56784">
    <property type="entry name" value="HAD-like"/>
    <property type="match status" value="1"/>
</dbReference>
<dbReference type="RefSeq" id="WP_087016853.1">
    <property type="nucleotide sequence ID" value="NZ_CP178353.1"/>
</dbReference>
<dbReference type="SFLD" id="SFLDS00003">
    <property type="entry name" value="Haloacid_Dehalogenase"/>
    <property type="match status" value="1"/>
</dbReference>
<evidence type="ECO:0000313" key="1">
    <source>
        <dbReference type="EMBL" id="OUM21829.1"/>
    </source>
</evidence>
<accession>A0A252F7S8</accession>
<evidence type="ECO:0000313" key="2">
    <source>
        <dbReference type="Proteomes" id="UP000194903"/>
    </source>
</evidence>
<dbReference type="NCBIfam" id="TIGR01484">
    <property type="entry name" value="HAD-SF-IIB"/>
    <property type="match status" value="1"/>
</dbReference>
<dbReference type="SFLD" id="SFLDG01140">
    <property type="entry name" value="C2.B:_Phosphomannomutase_and_P"/>
    <property type="match status" value="1"/>
</dbReference>
<dbReference type="PROSITE" id="PS01228">
    <property type="entry name" value="COF_1"/>
    <property type="match status" value="1"/>
</dbReference>
<dbReference type="PANTHER" id="PTHR10000:SF8">
    <property type="entry name" value="HAD SUPERFAMILY HYDROLASE-LIKE, TYPE 3"/>
    <property type="match status" value="1"/>
</dbReference>
<dbReference type="AlphaFoldDB" id="A0A252F7S8"/>
<keyword evidence="2" id="KW-1185">Reference proteome</keyword>
<dbReference type="Proteomes" id="UP000194903">
    <property type="component" value="Unassembled WGS sequence"/>
</dbReference>
<dbReference type="InterPro" id="IPR036412">
    <property type="entry name" value="HAD-like_sf"/>
</dbReference>
<dbReference type="OrthoDB" id="9781413at2"/>
<dbReference type="PROSITE" id="PS01229">
    <property type="entry name" value="COF_2"/>
    <property type="match status" value="1"/>
</dbReference>
<dbReference type="GO" id="GO:0005829">
    <property type="term" value="C:cytosol"/>
    <property type="evidence" value="ECO:0007669"/>
    <property type="project" value="TreeGrafter"/>
</dbReference>
<dbReference type="GO" id="GO:0000287">
    <property type="term" value="F:magnesium ion binding"/>
    <property type="evidence" value="ECO:0007669"/>
    <property type="project" value="TreeGrafter"/>
</dbReference>
<protein>
    <recommendedName>
        <fullName evidence="3">Hydrolase</fullName>
    </recommendedName>
</protein>
<dbReference type="Gene3D" id="3.40.50.1000">
    <property type="entry name" value="HAD superfamily/HAD-like"/>
    <property type="match status" value="1"/>
</dbReference>
<sequence>MYRLIALDLDGTVLTSNVDILPSTVEAVAYARSKGVKVIVCTGRIVGEAAVFSKEIGASSLLISAGGAAISDVRNARNVKEWAMPWDIGARVVEAVQNRPVTVMIYVGDRLYLNPYSDEILCNTKRTEGFWASKVVLPDVAAAIREHRFPVSKVFARGDQKILAEALSEINQLPGIHITRSAENNFEVMPEGVNKGLALRELTHVMGISMDEVMAIGDSDNDSDMLKIVGMPVVMGNGDEAVKQLAKYVTDTNDNDGVAKAIYEFI</sequence>
<dbReference type="InterPro" id="IPR023214">
    <property type="entry name" value="HAD_sf"/>
</dbReference>
<reference evidence="1 2" key="1">
    <citation type="submission" date="2017-05" db="EMBL/GenBank/DDBJ databases">
        <title>Butyricicoccus porcorum sp. nov. a butyrate-producing bacterium from the swine intestinal tract.</title>
        <authorList>
            <person name="Trachsel J."/>
            <person name="Humphrey S."/>
            <person name="Allen H.K."/>
        </authorList>
    </citation>
    <scope>NUCLEOTIDE SEQUENCE [LARGE SCALE GENOMIC DNA]</scope>
    <source>
        <strain evidence="1">BB10</strain>
    </source>
</reference>
<proteinExistence type="predicted"/>
<dbReference type="Pfam" id="PF08282">
    <property type="entry name" value="Hydrolase_3"/>
    <property type="match status" value="1"/>
</dbReference>
<evidence type="ECO:0008006" key="3">
    <source>
        <dbReference type="Google" id="ProtNLM"/>
    </source>
</evidence>
<dbReference type="CDD" id="cd07516">
    <property type="entry name" value="HAD_Pase"/>
    <property type="match status" value="1"/>
</dbReference>
<comment type="caution">
    <text evidence="1">The sequence shown here is derived from an EMBL/GenBank/DDBJ whole genome shotgun (WGS) entry which is preliminary data.</text>
</comment>
<dbReference type="Gene3D" id="3.30.1240.10">
    <property type="match status" value="1"/>
</dbReference>
<dbReference type="InterPro" id="IPR006379">
    <property type="entry name" value="HAD-SF_hydro_IIB"/>
</dbReference>